<comment type="caution">
    <text evidence="11">The sequence shown here is derived from an EMBL/GenBank/DDBJ whole genome shotgun (WGS) entry which is preliminary data.</text>
</comment>
<dbReference type="Gene3D" id="3.90.360.10">
    <property type="entry name" value="Histone acetyl transferase 1 (HAT1), N-terminal domain"/>
    <property type="match status" value="1"/>
</dbReference>
<evidence type="ECO:0000259" key="9">
    <source>
        <dbReference type="Pfam" id="PF10394"/>
    </source>
</evidence>
<evidence type="ECO:0000313" key="11">
    <source>
        <dbReference type="EMBL" id="KAA0195312.1"/>
    </source>
</evidence>
<protein>
    <recommendedName>
        <fullName evidence="4">Histone acetyltransferase type B catalytic subunit</fullName>
        <ecNumber evidence="3">2.3.1.48</ecNumber>
    </recommendedName>
</protein>
<evidence type="ECO:0000256" key="6">
    <source>
        <dbReference type="ARBA" id="ARBA00023242"/>
    </source>
</evidence>
<keyword evidence="5" id="KW-0808">Transferase</keyword>
<accession>A0A6A0H0U1</accession>
<reference evidence="11" key="3">
    <citation type="submission" date="2019-06" db="EMBL/GenBank/DDBJ databases">
        <authorList>
            <person name="Poynton C."/>
            <person name="Hasenbein S."/>
            <person name="Benoit J.B."/>
            <person name="Sepulveda M.S."/>
            <person name="Poelchau M.F."/>
            <person name="Murali S.C."/>
            <person name="Chen S."/>
            <person name="Glastad K.M."/>
            <person name="Werren J.H."/>
            <person name="Vineis J.H."/>
            <person name="Bowen J.L."/>
            <person name="Friedrich M."/>
            <person name="Jones J."/>
            <person name="Robertson H.M."/>
            <person name="Feyereisen R."/>
            <person name="Mechler-Hickson A."/>
            <person name="Mathers N."/>
            <person name="Lee C.E."/>
            <person name="Colbourne J.K."/>
            <person name="Biales A."/>
            <person name="Johnston J.S."/>
            <person name="Wellborn G.A."/>
            <person name="Rosendale A.J."/>
            <person name="Cridge A.G."/>
            <person name="Munoz-Torres M.C."/>
            <person name="Bain P.A."/>
            <person name="Manny A.R."/>
            <person name="Major K.M."/>
            <person name="Lambert F.N."/>
            <person name="Vulpe C.D."/>
            <person name="Tuck P."/>
            <person name="Blalock B.J."/>
            <person name="Lin Y.-Y."/>
            <person name="Smith M.E."/>
            <person name="Ochoa-Acuna H."/>
            <person name="Chen M.-J.M."/>
            <person name="Childers C.P."/>
            <person name="Qu J."/>
            <person name="Dugan S."/>
            <person name="Lee S.L."/>
            <person name="Chao H."/>
            <person name="Dinh H."/>
            <person name="Han Y."/>
            <person name="Doddapaneni H."/>
            <person name="Worley K.C."/>
            <person name="Muzny D.M."/>
            <person name="Gibbs R.A."/>
            <person name="Richards S."/>
        </authorList>
    </citation>
    <scope>NUCLEOTIDE SEQUENCE</scope>
    <source>
        <strain evidence="11">HAZT.00-mixed</strain>
        <tissue evidence="11">Whole organism</tissue>
    </source>
</reference>
<evidence type="ECO:0000256" key="2">
    <source>
        <dbReference type="ARBA" id="ARBA00010543"/>
    </source>
</evidence>
<dbReference type="InterPro" id="IPR037113">
    <property type="entry name" value="Hat1_N_sf"/>
</dbReference>
<gene>
    <name evidence="11" type="ORF">HAZT_HAZT003007</name>
</gene>
<name>A0A6A0H0U1_HYAAZ</name>
<comment type="subcellular location">
    <subcellularLocation>
        <location evidence="1">Nucleus</location>
    </subcellularLocation>
</comment>
<evidence type="ECO:0000256" key="4">
    <source>
        <dbReference type="ARBA" id="ARBA00021268"/>
    </source>
</evidence>
<evidence type="ECO:0000256" key="7">
    <source>
        <dbReference type="ARBA" id="ARBA00023315"/>
    </source>
</evidence>
<dbReference type="InterPro" id="IPR013523">
    <property type="entry name" value="Hist_AcTrfase_HAT1_C"/>
</dbReference>
<dbReference type="Pfam" id="PF21183">
    <property type="entry name" value="HAT1_C"/>
    <property type="match status" value="1"/>
</dbReference>
<organism evidence="11">
    <name type="scientific">Hyalella azteca</name>
    <name type="common">Amphipod</name>
    <dbReference type="NCBI Taxonomy" id="294128"/>
    <lineage>
        <taxon>Eukaryota</taxon>
        <taxon>Metazoa</taxon>
        <taxon>Ecdysozoa</taxon>
        <taxon>Arthropoda</taxon>
        <taxon>Crustacea</taxon>
        <taxon>Multicrustacea</taxon>
        <taxon>Malacostraca</taxon>
        <taxon>Eumalacostraca</taxon>
        <taxon>Peracarida</taxon>
        <taxon>Amphipoda</taxon>
        <taxon>Senticaudata</taxon>
        <taxon>Talitrida</taxon>
        <taxon>Talitroidea</taxon>
        <taxon>Hyalellidae</taxon>
        <taxon>Hyalella</taxon>
    </lineage>
</organism>
<keyword evidence="7" id="KW-0012">Acyltransferase</keyword>
<sequence length="444" mass="51384">MAVMQDRIANDLTQDYLADANEALSFNLVRTPQDMEDGEFFSPEMTHQVYGDGEQIFGYKDLEVRLYITAGRLNMYCDVEYSSIVKKSKSVALEPDDIVGPLTKLVPTNCILDNQDTFLALLKKESTFKPYGELISVITPHNNDANQRFEVYSCNADTPGFLEYFERLQMFTMFYVDAASYIDTSDHKWNYFIAQYYPIRAAISYEQYQSSDGNPMYAFVGFTTVYEFYGYPEHVRPRISQMLVLPPFQKKGIASGMLQAIYNKYIDDPKVLTVSGAVSSLRGFNVSVEDPSAIFGSMRLRVDCLNALTRLKVFSVEKLKKGITKEHYDEAKTKLKLNRDNTLRVFNVLLFRATDRNNKEDYKNFRLFIKNQLYAPFRRQDRELAKLEKYNLSKEEISETLAFVPKDKRPDIIHQEYLDLESKLSMIVEKLPPLSDEERKLLGR</sequence>
<dbReference type="InterPro" id="IPR017380">
    <property type="entry name" value="Hist_AcTrfase_B-typ_cat-su"/>
</dbReference>
<dbReference type="EC" id="2.3.1.48" evidence="3"/>
<evidence type="ECO:0000256" key="8">
    <source>
        <dbReference type="ARBA" id="ARBA00048017"/>
    </source>
</evidence>
<dbReference type="EMBL" id="JQDR03009713">
    <property type="protein sequence ID" value="KAA0195312.1"/>
    <property type="molecule type" value="Genomic_DNA"/>
</dbReference>
<keyword evidence="6" id="KW-0539">Nucleus</keyword>
<dbReference type="InterPro" id="IPR048776">
    <property type="entry name" value="HAT1_C"/>
</dbReference>
<dbReference type="InterPro" id="IPR019467">
    <property type="entry name" value="Hat1_N"/>
</dbReference>
<dbReference type="Gene3D" id="1.10.10.390">
    <property type="match status" value="1"/>
</dbReference>
<evidence type="ECO:0000256" key="3">
    <source>
        <dbReference type="ARBA" id="ARBA00013184"/>
    </source>
</evidence>
<dbReference type="Gene3D" id="3.40.630.30">
    <property type="match status" value="1"/>
</dbReference>
<dbReference type="AlphaFoldDB" id="A0A6A0H0U1"/>
<feature type="domain" description="Histone acetyltransferase type B catalytic subunit C-terminal" evidence="10">
    <location>
        <begin position="302"/>
        <end position="349"/>
    </location>
</feature>
<evidence type="ECO:0000256" key="5">
    <source>
        <dbReference type="ARBA" id="ARBA00022679"/>
    </source>
</evidence>
<comment type="catalytic activity">
    <reaction evidence="8">
        <text>L-lysyl-[protein] + acetyl-CoA = N(6)-acetyl-L-lysyl-[protein] + CoA + H(+)</text>
        <dbReference type="Rhea" id="RHEA:45948"/>
        <dbReference type="Rhea" id="RHEA-COMP:9752"/>
        <dbReference type="Rhea" id="RHEA-COMP:10731"/>
        <dbReference type="ChEBI" id="CHEBI:15378"/>
        <dbReference type="ChEBI" id="CHEBI:29969"/>
        <dbReference type="ChEBI" id="CHEBI:57287"/>
        <dbReference type="ChEBI" id="CHEBI:57288"/>
        <dbReference type="ChEBI" id="CHEBI:61930"/>
        <dbReference type="EC" id="2.3.1.48"/>
    </reaction>
</comment>
<dbReference type="Pfam" id="PF10394">
    <property type="entry name" value="Hat1_N"/>
    <property type="match status" value="1"/>
</dbReference>
<dbReference type="GO" id="GO:0031509">
    <property type="term" value="P:subtelomeric heterochromatin formation"/>
    <property type="evidence" value="ECO:0007669"/>
    <property type="project" value="InterPro"/>
</dbReference>
<dbReference type="GO" id="GO:0000781">
    <property type="term" value="C:chromosome, telomeric region"/>
    <property type="evidence" value="ECO:0007669"/>
    <property type="project" value="GOC"/>
</dbReference>
<evidence type="ECO:0000256" key="1">
    <source>
        <dbReference type="ARBA" id="ARBA00004123"/>
    </source>
</evidence>
<dbReference type="PANTHER" id="PTHR12046">
    <property type="entry name" value="HISTONE ACETYLTRANSFERASE TYPE B CATALYTIC SUBUNIT"/>
    <property type="match status" value="1"/>
</dbReference>
<dbReference type="GO" id="GO:0042393">
    <property type="term" value="F:histone binding"/>
    <property type="evidence" value="ECO:0007669"/>
    <property type="project" value="InterPro"/>
</dbReference>
<dbReference type="InterPro" id="IPR016181">
    <property type="entry name" value="Acyl_CoA_acyltransferase"/>
</dbReference>
<comment type="similarity">
    <text evidence="2">Belongs to the HAT1 family.</text>
</comment>
<dbReference type="GO" id="GO:0005634">
    <property type="term" value="C:nucleus"/>
    <property type="evidence" value="ECO:0007669"/>
    <property type="project" value="UniProtKB-SubCell"/>
</dbReference>
<dbReference type="OrthoDB" id="10253098at2759"/>
<reference evidence="11" key="1">
    <citation type="submission" date="2014-08" db="EMBL/GenBank/DDBJ databases">
        <authorList>
            <person name="Murali S."/>
            <person name="Richards S."/>
            <person name="Bandaranaike D."/>
            <person name="Bellair M."/>
            <person name="Blankenburg K."/>
            <person name="Chao H."/>
            <person name="Dinh H."/>
            <person name="Doddapaneni H."/>
            <person name="Dugan-Rocha S."/>
            <person name="Elkadiri S."/>
            <person name="Gnanaolivu R."/>
            <person name="Hughes D."/>
            <person name="Lee S."/>
            <person name="Li M."/>
            <person name="Ming W."/>
            <person name="Munidasa M."/>
            <person name="Muniz J."/>
            <person name="Nguyen L."/>
            <person name="Osuji N."/>
            <person name="Pu L.-L."/>
            <person name="Puazo M."/>
            <person name="Skinner E."/>
            <person name="Qu C."/>
            <person name="Quiroz J."/>
            <person name="Raj R."/>
            <person name="Weissenberger G."/>
            <person name="Xin Y."/>
            <person name="Zou X."/>
            <person name="Han Y."/>
            <person name="Worley K."/>
            <person name="Muzny D."/>
            <person name="Gibbs R."/>
        </authorList>
    </citation>
    <scope>NUCLEOTIDE SEQUENCE</scope>
    <source>
        <strain evidence="11">HAZT.00-mixed</strain>
        <tissue evidence="11">Whole organism</tissue>
    </source>
</reference>
<reference evidence="11" key="2">
    <citation type="journal article" date="2018" name="Environ. Sci. Technol.">
        <title>The Toxicogenome of Hyalella azteca: A Model for Sediment Ecotoxicology and Evolutionary Toxicology.</title>
        <authorList>
            <person name="Poynton H.C."/>
            <person name="Hasenbein S."/>
            <person name="Benoit J.B."/>
            <person name="Sepulveda M.S."/>
            <person name="Poelchau M.F."/>
            <person name="Hughes D.S.T."/>
            <person name="Murali S.C."/>
            <person name="Chen S."/>
            <person name="Glastad K.M."/>
            <person name="Goodisman M.A.D."/>
            <person name="Werren J.H."/>
            <person name="Vineis J.H."/>
            <person name="Bowen J.L."/>
            <person name="Friedrich M."/>
            <person name="Jones J."/>
            <person name="Robertson H.M."/>
            <person name="Feyereisen R."/>
            <person name="Mechler-Hickson A."/>
            <person name="Mathers N."/>
            <person name="Lee C.E."/>
            <person name="Colbourne J.K."/>
            <person name="Biales A."/>
            <person name="Johnston J.S."/>
            <person name="Wellborn G.A."/>
            <person name="Rosendale A.J."/>
            <person name="Cridge A.G."/>
            <person name="Munoz-Torres M.C."/>
            <person name="Bain P.A."/>
            <person name="Manny A.R."/>
            <person name="Major K.M."/>
            <person name="Lambert F.N."/>
            <person name="Vulpe C.D."/>
            <person name="Tuck P."/>
            <person name="Blalock B.J."/>
            <person name="Lin Y.Y."/>
            <person name="Smith M.E."/>
            <person name="Ochoa-Acuna H."/>
            <person name="Chen M.M."/>
            <person name="Childers C.P."/>
            <person name="Qu J."/>
            <person name="Dugan S."/>
            <person name="Lee S.L."/>
            <person name="Chao H."/>
            <person name="Dinh H."/>
            <person name="Han Y."/>
            <person name="Doddapaneni H."/>
            <person name="Worley K.C."/>
            <person name="Muzny D.M."/>
            <person name="Gibbs R.A."/>
            <person name="Richards S."/>
        </authorList>
    </citation>
    <scope>NUCLEOTIDE SEQUENCE</scope>
    <source>
        <strain evidence="11">HAZT.00-mixed</strain>
        <tissue evidence="11">Whole organism</tissue>
    </source>
</reference>
<proteinExistence type="inferred from homology"/>
<dbReference type="SUPFAM" id="SSF55729">
    <property type="entry name" value="Acyl-CoA N-acyltransferases (Nat)"/>
    <property type="match status" value="1"/>
</dbReference>
<dbReference type="GO" id="GO:0004402">
    <property type="term" value="F:histone acetyltransferase activity"/>
    <property type="evidence" value="ECO:0007669"/>
    <property type="project" value="InterPro"/>
</dbReference>
<evidence type="ECO:0000259" key="10">
    <source>
        <dbReference type="Pfam" id="PF21183"/>
    </source>
</evidence>
<feature type="domain" description="Histone acetyl transferase HAT1 N-terminal" evidence="9">
    <location>
        <begin position="17"/>
        <end position="177"/>
    </location>
</feature>
<dbReference type="Proteomes" id="UP000711488">
    <property type="component" value="Unassembled WGS sequence"/>
</dbReference>